<evidence type="ECO:0000256" key="1">
    <source>
        <dbReference type="ARBA" id="ARBA00001933"/>
    </source>
</evidence>
<dbReference type="GO" id="GO:0030170">
    <property type="term" value="F:pyridoxal phosphate binding"/>
    <property type="evidence" value="ECO:0007669"/>
    <property type="project" value="InterPro"/>
</dbReference>
<dbReference type="PANTHER" id="PTHR43206">
    <property type="entry name" value="AMINOTRANSFERASE"/>
    <property type="match status" value="1"/>
</dbReference>
<keyword evidence="14" id="KW-1185">Reference proteome</keyword>
<evidence type="ECO:0000256" key="9">
    <source>
        <dbReference type="ARBA" id="ARBA00030204"/>
    </source>
</evidence>
<dbReference type="EMBL" id="KV454431">
    <property type="protein sequence ID" value="ODQ79944.1"/>
    <property type="molecule type" value="Genomic_DNA"/>
</dbReference>
<dbReference type="CDD" id="cd00610">
    <property type="entry name" value="OAT_like"/>
    <property type="match status" value="1"/>
</dbReference>
<dbReference type="EC" id="2.6.1.19" evidence="4"/>
<dbReference type="GO" id="GO:0005739">
    <property type="term" value="C:mitochondrion"/>
    <property type="evidence" value="ECO:0007669"/>
    <property type="project" value="TreeGrafter"/>
</dbReference>
<dbReference type="InterPro" id="IPR015422">
    <property type="entry name" value="PyrdxlP-dep_Trfase_small"/>
</dbReference>
<dbReference type="OrthoDB" id="10260828at2759"/>
<dbReference type="InterPro" id="IPR015424">
    <property type="entry name" value="PyrdxlP-dep_Trfase"/>
</dbReference>
<name>A0A1E3QR32_9ASCO</name>
<keyword evidence="7" id="KW-0808">Transferase</keyword>
<dbReference type="FunFam" id="3.40.640.10:FF:000029">
    <property type="entry name" value="4-aminobutyrate aminotransferase, mitochondrial"/>
    <property type="match status" value="1"/>
</dbReference>
<dbReference type="Proteomes" id="UP000094336">
    <property type="component" value="Unassembled WGS sequence"/>
</dbReference>
<comment type="subunit">
    <text evidence="3">Homodimer and homotetramer.</text>
</comment>
<comment type="catalytic activity">
    <reaction evidence="11">
        <text>4-aminobutanoate + 2-oxoglutarate = succinate semialdehyde + L-glutamate</text>
        <dbReference type="Rhea" id="RHEA:23352"/>
        <dbReference type="ChEBI" id="CHEBI:16810"/>
        <dbReference type="ChEBI" id="CHEBI:29985"/>
        <dbReference type="ChEBI" id="CHEBI:57706"/>
        <dbReference type="ChEBI" id="CHEBI:59888"/>
        <dbReference type="EC" id="2.6.1.19"/>
    </reaction>
</comment>
<proteinExistence type="inferred from homology"/>
<dbReference type="PANTHER" id="PTHR43206:SF1">
    <property type="entry name" value="4-AMINOBUTYRATE AMINOTRANSFERASE, MITOCHONDRIAL"/>
    <property type="match status" value="1"/>
</dbReference>
<dbReference type="InterPro" id="IPR004631">
    <property type="entry name" value="4NH2But_aminotransferase_euk"/>
</dbReference>
<evidence type="ECO:0000313" key="14">
    <source>
        <dbReference type="Proteomes" id="UP000094336"/>
    </source>
</evidence>
<dbReference type="RefSeq" id="XP_018985272.1">
    <property type="nucleotide sequence ID" value="XM_019128907.1"/>
</dbReference>
<evidence type="ECO:0000256" key="11">
    <source>
        <dbReference type="ARBA" id="ARBA00048021"/>
    </source>
</evidence>
<organism evidence="13 14">
    <name type="scientific">Babjeviella inositovora NRRL Y-12698</name>
    <dbReference type="NCBI Taxonomy" id="984486"/>
    <lineage>
        <taxon>Eukaryota</taxon>
        <taxon>Fungi</taxon>
        <taxon>Dikarya</taxon>
        <taxon>Ascomycota</taxon>
        <taxon>Saccharomycotina</taxon>
        <taxon>Pichiomycetes</taxon>
        <taxon>Serinales incertae sedis</taxon>
        <taxon>Babjeviella</taxon>
    </lineage>
</organism>
<dbReference type="Gene3D" id="3.40.640.10">
    <property type="entry name" value="Type I PLP-dependent aspartate aminotransferase-like (Major domain)"/>
    <property type="match status" value="1"/>
</dbReference>
<evidence type="ECO:0000313" key="13">
    <source>
        <dbReference type="EMBL" id="ODQ79944.1"/>
    </source>
</evidence>
<evidence type="ECO:0000256" key="2">
    <source>
        <dbReference type="ARBA" id="ARBA00008954"/>
    </source>
</evidence>
<dbReference type="GeneID" id="30146760"/>
<dbReference type="GO" id="GO:0034386">
    <property type="term" value="F:4-aminobutyrate:2-oxoglutarate transaminase activity"/>
    <property type="evidence" value="ECO:0007669"/>
    <property type="project" value="UniProtKB-EC"/>
</dbReference>
<keyword evidence="6" id="KW-0032">Aminotransferase</keyword>
<dbReference type="Pfam" id="PF00202">
    <property type="entry name" value="Aminotran_3"/>
    <property type="match status" value="1"/>
</dbReference>
<comment type="cofactor">
    <cofactor evidence="1">
        <name>pyridoxal 5'-phosphate</name>
        <dbReference type="ChEBI" id="CHEBI:597326"/>
    </cofactor>
</comment>
<dbReference type="STRING" id="984486.A0A1E3QR32"/>
<gene>
    <name evidence="13" type="ORF">BABINDRAFT_161608</name>
</gene>
<dbReference type="Gene3D" id="3.90.1150.10">
    <property type="entry name" value="Aspartate Aminotransferase, domain 1"/>
    <property type="match status" value="1"/>
</dbReference>
<evidence type="ECO:0000256" key="4">
    <source>
        <dbReference type="ARBA" id="ARBA00012912"/>
    </source>
</evidence>
<dbReference type="PIRSF" id="PIRSF000521">
    <property type="entry name" value="Transaminase_4ab_Lys_Orn"/>
    <property type="match status" value="1"/>
</dbReference>
<comment type="similarity">
    <text evidence="2 12">Belongs to the class-III pyridoxal-phosphate-dependent aminotransferase family.</text>
</comment>
<dbReference type="InterPro" id="IPR005814">
    <property type="entry name" value="Aminotrans_3"/>
</dbReference>
<evidence type="ECO:0000256" key="5">
    <source>
        <dbReference type="ARBA" id="ARBA00018543"/>
    </source>
</evidence>
<protein>
    <recommendedName>
        <fullName evidence="5">4-aminobutyrate aminotransferase</fullName>
        <ecNumber evidence="4">2.6.1.19</ecNumber>
    </recommendedName>
    <alternativeName>
        <fullName evidence="10">GABA aminotransferase</fullName>
    </alternativeName>
    <alternativeName>
        <fullName evidence="9">Gamma-amino-N-butyrate transaminase</fullName>
    </alternativeName>
</protein>
<accession>A0A1E3QR32</accession>
<evidence type="ECO:0000256" key="3">
    <source>
        <dbReference type="ARBA" id="ARBA00011839"/>
    </source>
</evidence>
<evidence type="ECO:0000256" key="8">
    <source>
        <dbReference type="ARBA" id="ARBA00022898"/>
    </source>
</evidence>
<reference evidence="14" key="1">
    <citation type="submission" date="2016-05" db="EMBL/GenBank/DDBJ databases">
        <title>Comparative genomics of biotechnologically important yeasts.</title>
        <authorList>
            <consortium name="DOE Joint Genome Institute"/>
            <person name="Riley R."/>
            <person name="Haridas S."/>
            <person name="Wolfe K.H."/>
            <person name="Lopes M.R."/>
            <person name="Hittinger C.T."/>
            <person name="Goker M."/>
            <person name="Salamov A."/>
            <person name="Wisecaver J."/>
            <person name="Long T.M."/>
            <person name="Aerts A.L."/>
            <person name="Barry K."/>
            <person name="Choi C."/>
            <person name="Clum A."/>
            <person name="Coughlan A.Y."/>
            <person name="Deshpande S."/>
            <person name="Douglass A.P."/>
            <person name="Hanson S.J."/>
            <person name="Klenk H.-P."/>
            <person name="Labutti K."/>
            <person name="Lapidus A."/>
            <person name="Lindquist E."/>
            <person name="Lipzen A."/>
            <person name="Meier-Kolthoff J.P."/>
            <person name="Ohm R.A."/>
            <person name="Otillar R.P."/>
            <person name="Pangilinan J."/>
            <person name="Peng Y."/>
            <person name="Rokas A."/>
            <person name="Rosa C.A."/>
            <person name="Scheuner C."/>
            <person name="Sibirny A.A."/>
            <person name="Slot J.C."/>
            <person name="Stielow J.B."/>
            <person name="Sun H."/>
            <person name="Kurtzman C.P."/>
            <person name="Blackwell M."/>
            <person name="Grigoriev I.V."/>
            <person name="Jeffries T.W."/>
        </authorList>
    </citation>
    <scope>NUCLEOTIDE SEQUENCE [LARGE SCALE GENOMIC DNA]</scope>
    <source>
        <strain evidence="14">NRRL Y-12698</strain>
    </source>
</reference>
<dbReference type="AlphaFoldDB" id="A0A1E3QR32"/>
<sequence>MLTASSRRATRCLGQTLRGVTTAATIFPNEPSVPTVNTFPGPKSKQELASLARVYDTTTAYFLTDYYQSVGNYIADVDGNKFLDVYSQIASIPLGYSNPKLAELARSPQMVNAIVNRPALGVFPSTDYYEILSQGLLSAAPPGMDQIWTTLSGSDANECAFKAAFMHQAARKRGDASFTAEELSSVMLNQTPGAPVSTILSFSKGFHGRLFGSLSTTRSKEIHKLDIPAFDWPVAPFPQLRYPLEEFISENRAEEQRCILELTQIFETYPKDIAAVIVEPIQAEGGDNHASAWFFQQVRTLTKKYNVLMIVDEVQTGLGTGKFWAHEHWNLDMPPDMVTFSKKVQAAGFFYSGKIGRTKEGYRQFNTWCGDPSKALLAKGIIEQIKDYDLLARAAVTGRNLYDSLAEISVRFPQVSNLRGKNRATFLAFDLPSGKERDAFLVKCRHAGVNAGGSGARAVRLRPGLWFEGKHAEVMLAVFEGVLKDMYK</sequence>
<evidence type="ECO:0000256" key="7">
    <source>
        <dbReference type="ARBA" id="ARBA00022679"/>
    </source>
</evidence>
<evidence type="ECO:0000256" key="12">
    <source>
        <dbReference type="RuleBase" id="RU003560"/>
    </source>
</evidence>
<evidence type="ECO:0000256" key="6">
    <source>
        <dbReference type="ARBA" id="ARBA00022576"/>
    </source>
</evidence>
<dbReference type="SUPFAM" id="SSF53383">
    <property type="entry name" value="PLP-dependent transferases"/>
    <property type="match status" value="1"/>
</dbReference>
<dbReference type="GO" id="GO:0009450">
    <property type="term" value="P:gamma-aminobutyric acid catabolic process"/>
    <property type="evidence" value="ECO:0007669"/>
    <property type="project" value="TreeGrafter"/>
</dbReference>
<dbReference type="InterPro" id="IPR015421">
    <property type="entry name" value="PyrdxlP-dep_Trfase_major"/>
</dbReference>
<keyword evidence="8 12" id="KW-0663">Pyridoxal phosphate</keyword>
<evidence type="ECO:0000256" key="10">
    <source>
        <dbReference type="ARBA" id="ARBA00031787"/>
    </source>
</evidence>
<dbReference type="NCBIfam" id="TIGR00699">
    <property type="entry name" value="GABAtrns_euk"/>
    <property type="match status" value="1"/>
</dbReference>